<dbReference type="Proteomes" id="UP000247591">
    <property type="component" value="Unassembled WGS sequence"/>
</dbReference>
<evidence type="ECO:0000313" key="2">
    <source>
        <dbReference type="Proteomes" id="UP000247591"/>
    </source>
</evidence>
<dbReference type="RefSeq" id="WP_110471846.1">
    <property type="nucleotide sequence ID" value="NZ_QJSP01000016.1"/>
</dbReference>
<dbReference type="EMBL" id="QJSP01000016">
    <property type="protein sequence ID" value="PYE13460.1"/>
    <property type="molecule type" value="Genomic_DNA"/>
</dbReference>
<proteinExistence type="predicted"/>
<gene>
    <name evidence="1" type="ORF">DFR67_11614</name>
</gene>
<accession>A0A318RG47</accession>
<name>A0A318RG47_WILLI</name>
<sequence length="91" mass="10128">MNAWIADKDPAAVSAIADRIAKNEPARITEAAGDRTFAVWMLGVDRELRATTGFNHSDLPDWTWRSAYDDDLAPDDAAADALQFWQEYGDL</sequence>
<reference evidence="1 2" key="1">
    <citation type="submission" date="2018-06" db="EMBL/GenBank/DDBJ databases">
        <title>Genomic Encyclopedia of Type Strains, Phase IV (KMG-IV): sequencing the most valuable type-strain genomes for metagenomic binning, comparative biology and taxonomic classification.</title>
        <authorList>
            <person name="Goeker M."/>
        </authorList>
    </citation>
    <scope>NUCLEOTIDE SEQUENCE [LARGE SCALE GENOMIC DNA]</scope>
    <source>
        <strain evidence="1 2">DSM 45521</strain>
    </source>
</reference>
<evidence type="ECO:0000313" key="1">
    <source>
        <dbReference type="EMBL" id="PYE13460.1"/>
    </source>
</evidence>
<protein>
    <submittedName>
        <fullName evidence="1">Uncharacterized protein</fullName>
    </submittedName>
</protein>
<dbReference type="AlphaFoldDB" id="A0A318RG47"/>
<comment type="caution">
    <text evidence="1">The sequence shown here is derived from an EMBL/GenBank/DDBJ whole genome shotgun (WGS) entry which is preliminary data.</text>
</comment>
<organism evidence="1 2">
    <name type="scientific">Williamsia limnetica</name>
    <dbReference type="NCBI Taxonomy" id="882452"/>
    <lineage>
        <taxon>Bacteria</taxon>
        <taxon>Bacillati</taxon>
        <taxon>Actinomycetota</taxon>
        <taxon>Actinomycetes</taxon>
        <taxon>Mycobacteriales</taxon>
        <taxon>Nocardiaceae</taxon>
        <taxon>Williamsia</taxon>
    </lineage>
</organism>
<keyword evidence="2" id="KW-1185">Reference proteome</keyword>